<accession>A0A3F2ZYD1</accession>
<name>A0A3F2ZYD1_CLOB6</name>
<proteinExistence type="predicted"/>
<organism evidence="1 2">
    <name type="scientific">Clostridium botulinum (strain 657 / Type Ba4)</name>
    <dbReference type="NCBI Taxonomy" id="515621"/>
    <lineage>
        <taxon>Bacteria</taxon>
        <taxon>Bacillati</taxon>
        <taxon>Bacillota</taxon>
        <taxon>Clostridia</taxon>
        <taxon>Eubacteriales</taxon>
        <taxon>Clostridiaceae</taxon>
        <taxon>Clostridium</taxon>
    </lineage>
</organism>
<dbReference type="RefSeq" id="WP_012721357.1">
    <property type="nucleotide sequence ID" value="NC_012658.1"/>
</dbReference>
<dbReference type="Proteomes" id="UP000002333">
    <property type="component" value="Chromosome"/>
</dbReference>
<reference evidence="1 2" key="1">
    <citation type="journal article" date="2007" name="PLoS ONE">
        <title>Analysis of the neurotoxin complex genes in Clostridium botulinum A1-A4 and B1 strains: BoNT/A3, /Ba4 and /B1 clusters are located within plasmids.</title>
        <authorList>
            <person name="Smith T.J."/>
            <person name="Hill K.K."/>
            <person name="Foley B.T."/>
            <person name="Detter J.C."/>
            <person name="Munk A.C."/>
            <person name="Bruce D.C."/>
            <person name="Doggett N.A."/>
            <person name="Smith L.A."/>
            <person name="Marks J.D."/>
            <person name="Xie G."/>
            <person name="Brettin T.S."/>
        </authorList>
    </citation>
    <scope>NUCLEOTIDE SEQUENCE [LARGE SCALE GENOMIC DNA]</scope>
    <source>
        <strain evidence="2">657 / Type Ba4</strain>
    </source>
</reference>
<sequence>MDKKIKCDLCDKTISYNSSIPMINKINKNTMDICKECFNEFFNKSGSNK</sequence>
<evidence type="ECO:0000313" key="2">
    <source>
        <dbReference type="Proteomes" id="UP000002333"/>
    </source>
</evidence>
<reference evidence="2" key="2">
    <citation type="submission" date="2008-05" db="EMBL/GenBank/DDBJ databases">
        <title>Genome sequence of Clostridium botulinum Ba4 strain 657.</title>
        <authorList>
            <person name="Shrivastava S."/>
            <person name="Brown J.L."/>
            <person name="Bruce D."/>
            <person name="Detter C."/>
            <person name="Munk C."/>
            <person name="Smith L.A."/>
            <person name="Smith T.J."/>
            <person name="Sutton G."/>
            <person name="Brettin T.S."/>
        </authorList>
    </citation>
    <scope>NUCLEOTIDE SEQUENCE [LARGE SCALE GENOMIC DNA]</scope>
    <source>
        <strain evidence="2">657 / Type Ba4</strain>
    </source>
</reference>
<protein>
    <submittedName>
        <fullName evidence="1">Mszf55-1</fullName>
    </submittedName>
</protein>
<dbReference type="AlphaFoldDB" id="A0A3F2ZYD1"/>
<dbReference type="EMBL" id="CP001083">
    <property type="protein sequence ID" value="ACQ54957.1"/>
    <property type="molecule type" value="Genomic_DNA"/>
</dbReference>
<evidence type="ECO:0000313" key="1">
    <source>
        <dbReference type="EMBL" id="ACQ54957.1"/>
    </source>
</evidence>
<dbReference type="KEGG" id="cbi:CLJ_B1381"/>
<gene>
    <name evidence="1" type="ordered locus">CLJ_B1381</name>
</gene>